<dbReference type="InterPro" id="IPR041525">
    <property type="entry name" value="N/Namide_PRibTrfase"/>
</dbReference>
<organism evidence="12 13">
    <name type="scientific">Filobasidium floriforme</name>
    <dbReference type="NCBI Taxonomy" id="5210"/>
    <lineage>
        <taxon>Eukaryota</taxon>
        <taxon>Fungi</taxon>
        <taxon>Dikarya</taxon>
        <taxon>Basidiomycota</taxon>
        <taxon>Agaricomycotina</taxon>
        <taxon>Tremellomycetes</taxon>
        <taxon>Filobasidiales</taxon>
        <taxon>Filobasidiaceae</taxon>
        <taxon>Filobasidium</taxon>
    </lineage>
</organism>
<evidence type="ECO:0000259" key="10">
    <source>
        <dbReference type="Pfam" id="PF04095"/>
    </source>
</evidence>
<dbReference type="Pfam" id="PF17767">
    <property type="entry name" value="NAPRTase_N"/>
    <property type="match status" value="1"/>
</dbReference>
<keyword evidence="13" id="KW-1185">Reference proteome</keyword>
<keyword evidence="5 8" id="KW-0436">Ligase</keyword>
<dbReference type="OrthoDB" id="193380at2759"/>
<dbReference type="InterPro" id="IPR040727">
    <property type="entry name" value="NAPRTase_N"/>
</dbReference>
<dbReference type="InterPro" id="IPR036068">
    <property type="entry name" value="Nicotinate_pribotase-like_C"/>
</dbReference>
<evidence type="ECO:0000256" key="9">
    <source>
        <dbReference type="SAM" id="MobiDB-lite"/>
    </source>
</evidence>
<dbReference type="SUPFAM" id="SSF51690">
    <property type="entry name" value="Nicotinate/Quinolinate PRTase C-terminal domain-like"/>
    <property type="match status" value="1"/>
</dbReference>
<comment type="pathway">
    <text evidence="1 8">Cofactor biosynthesis; NAD(+) biosynthesis; nicotinate D-ribonucleotide from nicotinate: step 1/1.</text>
</comment>
<accession>A0A8K0JG05</accession>
<dbReference type="PANTHER" id="PTHR11098:SF1">
    <property type="entry name" value="NICOTINATE PHOSPHORIBOSYLTRANSFERASE"/>
    <property type="match status" value="1"/>
</dbReference>
<evidence type="ECO:0000256" key="3">
    <source>
        <dbReference type="ARBA" id="ARBA00013236"/>
    </source>
</evidence>
<comment type="function">
    <text evidence="8">Catalyzes the synthesis of beta-nicotinate D-ribonucleotide from nicotinate and 5-phospho-D-ribose 1-phosphate at the expense of ATP.</text>
</comment>
<dbReference type="AlphaFoldDB" id="A0A8K0JG05"/>
<evidence type="ECO:0000256" key="4">
    <source>
        <dbReference type="ARBA" id="ARBA00022553"/>
    </source>
</evidence>
<keyword evidence="6 8" id="KW-0662">Pyridine nucleotide biosynthesis</keyword>
<feature type="domain" description="Nicotinate phosphoribosyltransferase N-terminal" evidence="11">
    <location>
        <begin position="21"/>
        <end position="112"/>
    </location>
</feature>
<dbReference type="GO" id="GO:0005829">
    <property type="term" value="C:cytosol"/>
    <property type="evidence" value="ECO:0007669"/>
    <property type="project" value="TreeGrafter"/>
</dbReference>
<evidence type="ECO:0000256" key="2">
    <source>
        <dbReference type="ARBA" id="ARBA00010897"/>
    </source>
</evidence>
<comment type="catalytic activity">
    <reaction evidence="7 8">
        <text>5-phospho-alpha-D-ribose 1-diphosphate + nicotinate + ATP + H2O = nicotinate beta-D-ribonucleotide + ADP + phosphate + diphosphate</text>
        <dbReference type="Rhea" id="RHEA:36163"/>
        <dbReference type="ChEBI" id="CHEBI:15377"/>
        <dbReference type="ChEBI" id="CHEBI:30616"/>
        <dbReference type="ChEBI" id="CHEBI:32544"/>
        <dbReference type="ChEBI" id="CHEBI:33019"/>
        <dbReference type="ChEBI" id="CHEBI:43474"/>
        <dbReference type="ChEBI" id="CHEBI:57502"/>
        <dbReference type="ChEBI" id="CHEBI:58017"/>
        <dbReference type="ChEBI" id="CHEBI:456216"/>
        <dbReference type="EC" id="6.3.4.21"/>
    </reaction>
</comment>
<dbReference type="GO" id="GO:0034355">
    <property type="term" value="P:NAD+ biosynthetic process via the salvage pathway"/>
    <property type="evidence" value="ECO:0007669"/>
    <property type="project" value="TreeGrafter"/>
</dbReference>
<comment type="PTM">
    <text evidence="8">Transiently phosphorylated on a His residue during the reaction cycle. Phosphorylation strongly increases the affinity for substrates and increases the rate of nicotinate D-ribonucleotide production. Dephosphorylation regenerates the low-affinity form of the enzyme, leading to product release.</text>
</comment>
<evidence type="ECO:0000256" key="5">
    <source>
        <dbReference type="ARBA" id="ARBA00022598"/>
    </source>
</evidence>
<dbReference type="GO" id="GO:0004516">
    <property type="term" value="F:nicotinate phosphoribosyltransferase activity"/>
    <property type="evidence" value="ECO:0007669"/>
    <property type="project" value="UniProtKB-UniRule"/>
</dbReference>
<dbReference type="NCBIfam" id="TIGR01514">
    <property type="entry name" value="NAPRTase"/>
    <property type="match status" value="1"/>
</dbReference>
<evidence type="ECO:0000256" key="1">
    <source>
        <dbReference type="ARBA" id="ARBA00004952"/>
    </source>
</evidence>
<evidence type="ECO:0000313" key="13">
    <source>
        <dbReference type="Proteomes" id="UP000812966"/>
    </source>
</evidence>
<dbReference type="SUPFAM" id="SSF54675">
    <property type="entry name" value="Nicotinate/Quinolinate PRTase N-terminal domain-like"/>
    <property type="match status" value="1"/>
</dbReference>
<name>A0A8K0JG05_9TREE</name>
<gene>
    <name evidence="12" type="ORF">FFLO_05866</name>
</gene>
<feature type="domain" description="Nicotinate/nicotinamide phosphoribosyltransferase" evidence="10">
    <location>
        <begin position="210"/>
        <end position="463"/>
    </location>
</feature>
<proteinExistence type="inferred from homology"/>
<dbReference type="Proteomes" id="UP000812966">
    <property type="component" value="Unassembled WGS sequence"/>
</dbReference>
<sequence>MTDLNSSRPVEDDRHVPFSILDTDLYKLTMQQAVFQQFHNSTSEYRFTNRSPEMLFSRKTFQWVKVQVGYLKNLHLTTPEREYLHQTCPYFQPAYLDYLENLRLHPDEQVTVDFVLKKRADRAQDGDGAGEEGGGNQDQADEEDLGLIELGVKGLWRECILYEVPLMAILSEGYFLHTVPHQWHSSPVQTRELASTKAYRLLSGSSGNLAFSEFGTRRRRSYEVQKEVVEGLREGEERYWNEVGGRGGKKGGLVGTSNVHFAMMFGMKPVGTIAHEWIMAVGAKQDYVDPNGTAMDLWEKVYPASAASPLHTMLTDTYTVDVFFREFLSDPDRASRWNALRHDSGDPIDFARQARKTWDEIARKRGEEDQMGKVGRVIFSDGLDVDEALRIWKECEKIGINASFGIGTHLTNDFHMIDDPNTKSKPLNMVIKLRKMDGMECVKLSDDRGKWTGDKGEVQRCRRILGLAGDELEGGQEAPGMT</sequence>
<evidence type="ECO:0000313" key="12">
    <source>
        <dbReference type="EMBL" id="KAG7528967.1"/>
    </source>
</evidence>
<keyword evidence="4" id="KW-0597">Phosphoprotein</keyword>
<dbReference type="InterPro" id="IPR006406">
    <property type="entry name" value="Nic_PRibTrfase"/>
</dbReference>
<dbReference type="PANTHER" id="PTHR11098">
    <property type="entry name" value="NICOTINATE PHOSPHORIBOSYLTRANSFERASE"/>
    <property type="match status" value="1"/>
</dbReference>
<reference evidence="12" key="1">
    <citation type="submission" date="2020-04" db="EMBL/GenBank/DDBJ databases">
        <title>Analysis of mating type loci in Filobasidium floriforme.</title>
        <authorList>
            <person name="Nowrousian M."/>
        </authorList>
    </citation>
    <scope>NUCLEOTIDE SEQUENCE</scope>
    <source>
        <strain evidence="12">CBS 6242</strain>
    </source>
</reference>
<comment type="caution">
    <text evidence="12">The sequence shown here is derived from an EMBL/GenBank/DDBJ whole genome shotgun (WGS) entry which is preliminary data.</text>
</comment>
<evidence type="ECO:0000256" key="7">
    <source>
        <dbReference type="ARBA" id="ARBA00048668"/>
    </source>
</evidence>
<feature type="region of interest" description="Disordered" evidence="9">
    <location>
        <begin position="123"/>
        <end position="142"/>
    </location>
</feature>
<dbReference type="Gene3D" id="3.20.140.10">
    <property type="entry name" value="nicotinate phosphoribosyltransferase"/>
    <property type="match status" value="1"/>
</dbReference>
<dbReference type="Pfam" id="PF04095">
    <property type="entry name" value="NAPRTase"/>
    <property type="match status" value="1"/>
</dbReference>
<dbReference type="PIRSF" id="PIRSF000484">
    <property type="entry name" value="NAPRT"/>
    <property type="match status" value="1"/>
</dbReference>
<comment type="similarity">
    <text evidence="2 8">Belongs to the NAPRTase family.</text>
</comment>
<evidence type="ECO:0000256" key="8">
    <source>
        <dbReference type="RuleBase" id="RU003838"/>
    </source>
</evidence>
<dbReference type="InterPro" id="IPR007229">
    <property type="entry name" value="Nic_PRibTrfase-Fam"/>
</dbReference>
<dbReference type="UniPathway" id="UPA00253">
    <property type="reaction ID" value="UER00457"/>
</dbReference>
<dbReference type="EMBL" id="JABELV010000162">
    <property type="protein sequence ID" value="KAG7528967.1"/>
    <property type="molecule type" value="Genomic_DNA"/>
</dbReference>
<protein>
    <recommendedName>
        <fullName evidence="3 8">Nicotinate phosphoribosyltransferase</fullName>
        <ecNumber evidence="3 8">6.3.4.21</ecNumber>
    </recommendedName>
</protein>
<evidence type="ECO:0000256" key="6">
    <source>
        <dbReference type="ARBA" id="ARBA00022642"/>
    </source>
</evidence>
<evidence type="ECO:0000259" key="11">
    <source>
        <dbReference type="Pfam" id="PF17767"/>
    </source>
</evidence>
<dbReference type="EC" id="6.3.4.21" evidence="3 8"/>